<evidence type="ECO:0000313" key="2">
    <source>
        <dbReference type="Proteomes" id="UP000243006"/>
    </source>
</evidence>
<sequence length="44" mass="5297">MVQKEKVKVSKEESLQRFRMFQQNELTASQLGMLLEKWKQLQLS</sequence>
<organism evidence="1 2">
    <name type="scientific">Trichinella nativa</name>
    <dbReference type="NCBI Taxonomy" id="6335"/>
    <lineage>
        <taxon>Eukaryota</taxon>
        <taxon>Metazoa</taxon>
        <taxon>Ecdysozoa</taxon>
        <taxon>Nematoda</taxon>
        <taxon>Enoplea</taxon>
        <taxon>Dorylaimia</taxon>
        <taxon>Trichinellida</taxon>
        <taxon>Trichinellidae</taxon>
        <taxon>Trichinella</taxon>
    </lineage>
</organism>
<gene>
    <name evidence="1" type="ORF">D917_06814</name>
</gene>
<dbReference type="Proteomes" id="UP000243006">
    <property type="component" value="Unassembled WGS sequence"/>
</dbReference>
<protein>
    <submittedName>
        <fullName evidence="1">Uncharacterized protein</fullName>
    </submittedName>
</protein>
<reference evidence="1 2" key="1">
    <citation type="submission" date="2015-04" db="EMBL/GenBank/DDBJ databases">
        <title>Draft genome of the roundworm Trichinella nativa.</title>
        <authorList>
            <person name="Mitreva M."/>
        </authorList>
    </citation>
    <scope>NUCLEOTIDE SEQUENCE [LARGE SCALE GENOMIC DNA]</scope>
    <source>
        <strain evidence="1 2">ISS45</strain>
    </source>
</reference>
<proteinExistence type="predicted"/>
<accession>A0A1Y3ER42</accession>
<comment type="caution">
    <text evidence="1">The sequence shown here is derived from an EMBL/GenBank/DDBJ whole genome shotgun (WGS) entry which is preliminary data.</text>
</comment>
<dbReference type="EMBL" id="LVZM01004062">
    <property type="protein sequence ID" value="OUC47603.1"/>
    <property type="molecule type" value="Genomic_DNA"/>
</dbReference>
<name>A0A1Y3ER42_9BILA</name>
<evidence type="ECO:0000313" key="1">
    <source>
        <dbReference type="EMBL" id="OUC47603.1"/>
    </source>
</evidence>
<dbReference type="AlphaFoldDB" id="A0A1Y3ER42"/>